<evidence type="ECO:0000256" key="1">
    <source>
        <dbReference type="SAM" id="Phobius"/>
    </source>
</evidence>
<feature type="transmembrane region" description="Helical" evidence="1">
    <location>
        <begin position="307"/>
        <end position="326"/>
    </location>
</feature>
<dbReference type="PANTHER" id="PTHR37422">
    <property type="entry name" value="TEICHURONIC ACID BIOSYNTHESIS PROTEIN TUAE"/>
    <property type="match status" value="1"/>
</dbReference>
<keyword evidence="3" id="KW-1185">Reference proteome</keyword>
<proteinExistence type="predicted"/>
<comment type="caution">
    <text evidence="2">The sequence shown here is derived from an EMBL/GenBank/DDBJ whole genome shotgun (WGS) entry which is preliminary data.</text>
</comment>
<dbReference type="AlphaFoldDB" id="A0A840I7B6"/>
<feature type="transmembrane region" description="Helical" evidence="1">
    <location>
        <begin position="50"/>
        <end position="70"/>
    </location>
</feature>
<keyword evidence="1" id="KW-1133">Transmembrane helix</keyword>
<keyword evidence="1" id="KW-0472">Membrane</keyword>
<sequence length="391" mass="41635">MRRRAAHLLLLLCAVLTPVAVILSHRNFTVLLGLLGLAGLFSLRPKVPWWAVPAALLAGWAALTTLWSPYDDALSWPPYLGLLVLLTAGAAGVRGRGARAVLIAAAIGVALLAFEGLTGGGIRDALPPPNRADKDDVATARGIGLGLFLLPGAILFLVREGRPRLAAVIALGLAYASTRFGIAANALAMLAGAGAAWTATFRPRWTLRLLTYAGAGAFVALPLFAQLLPAPDVLVTLEDGPISWRQRLLIWKTVWTATTEGWLPFLFGHGIEGARILGEGLGTVDFANSNAVTFVVPTHPHDVPLQVWHDLGLVGAVLSIWAVLAVDRRLFRIQDRRVAAAASFILAATIVFALVDASLWTLWRVTGPIFGAWLVTAAAGPHALRRHRDRA</sequence>
<feature type="transmembrane region" description="Helical" evidence="1">
    <location>
        <begin position="28"/>
        <end position="43"/>
    </location>
</feature>
<dbReference type="PANTHER" id="PTHR37422:SF23">
    <property type="entry name" value="TEICHURONIC ACID BIOSYNTHESIS PROTEIN TUAE"/>
    <property type="match status" value="1"/>
</dbReference>
<feature type="transmembrane region" description="Helical" evidence="1">
    <location>
        <begin position="338"/>
        <end position="355"/>
    </location>
</feature>
<feature type="transmembrane region" description="Helical" evidence="1">
    <location>
        <begin position="138"/>
        <end position="158"/>
    </location>
</feature>
<dbReference type="InterPro" id="IPR051533">
    <property type="entry name" value="WaaL-like"/>
</dbReference>
<feature type="transmembrane region" description="Helical" evidence="1">
    <location>
        <begin position="361"/>
        <end position="384"/>
    </location>
</feature>
<feature type="transmembrane region" description="Helical" evidence="1">
    <location>
        <begin position="76"/>
        <end position="93"/>
    </location>
</feature>
<feature type="transmembrane region" description="Helical" evidence="1">
    <location>
        <begin position="100"/>
        <end position="118"/>
    </location>
</feature>
<dbReference type="Proteomes" id="UP000563524">
    <property type="component" value="Unassembled WGS sequence"/>
</dbReference>
<name>A0A840I7B6_9PROT</name>
<organism evidence="2 3">
    <name type="scientific">Parvularcula dongshanensis</name>
    <dbReference type="NCBI Taxonomy" id="1173995"/>
    <lineage>
        <taxon>Bacteria</taxon>
        <taxon>Pseudomonadati</taxon>
        <taxon>Pseudomonadota</taxon>
        <taxon>Alphaproteobacteria</taxon>
        <taxon>Parvularculales</taxon>
        <taxon>Parvularculaceae</taxon>
        <taxon>Parvularcula</taxon>
    </lineage>
</organism>
<evidence type="ECO:0000313" key="3">
    <source>
        <dbReference type="Proteomes" id="UP000563524"/>
    </source>
</evidence>
<dbReference type="EMBL" id="JACHOB010000006">
    <property type="protein sequence ID" value="MBB4659998.1"/>
    <property type="molecule type" value="Genomic_DNA"/>
</dbReference>
<reference evidence="2 3" key="1">
    <citation type="submission" date="2020-08" db="EMBL/GenBank/DDBJ databases">
        <title>Genomic Encyclopedia of Type Strains, Phase IV (KMG-IV): sequencing the most valuable type-strain genomes for metagenomic binning, comparative biology and taxonomic classification.</title>
        <authorList>
            <person name="Goeker M."/>
        </authorList>
    </citation>
    <scope>NUCLEOTIDE SEQUENCE [LARGE SCALE GENOMIC DNA]</scope>
    <source>
        <strain evidence="2 3">DSM 102850</strain>
    </source>
</reference>
<protein>
    <recommendedName>
        <fullName evidence="4">O-antigen ligase domain-containing protein</fullName>
    </recommendedName>
</protein>
<keyword evidence="1" id="KW-0812">Transmembrane</keyword>
<accession>A0A840I7B6</accession>
<feature type="transmembrane region" description="Helical" evidence="1">
    <location>
        <begin position="209"/>
        <end position="228"/>
    </location>
</feature>
<gene>
    <name evidence="2" type="ORF">GGQ59_002542</name>
</gene>
<evidence type="ECO:0000313" key="2">
    <source>
        <dbReference type="EMBL" id="MBB4659998.1"/>
    </source>
</evidence>
<evidence type="ECO:0008006" key="4">
    <source>
        <dbReference type="Google" id="ProtNLM"/>
    </source>
</evidence>
<dbReference type="RefSeq" id="WP_183819170.1">
    <property type="nucleotide sequence ID" value="NZ_JACHOB010000006.1"/>
</dbReference>